<feature type="domain" description="Carboxylesterase type B" evidence="1">
    <location>
        <begin position="33"/>
        <end position="568"/>
    </location>
</feature>
<dbReference type="Pfam" id="PF00135">
    <property type="entry name" value="COesterase"/>
    <property type="match status" value="1"/>
</dbReference>
<dbReference type="Proteomes" id="UP001642482">
    <property type="component" value="Unassembled WGS sequence"/>
</dbReference>
<comment type="caution">
    <text evidence="2">The sequence shown here is derived from an EMBL/GenBank/DDBJ whole genome shotgun (WGS) entry which is preliminary data.</text>
</comment>
<dbReference type="EMBL" id="CAWUHD010000004">
    <property type="protein sequence ID" value="CAK7210231.1"/>
    <property type="molecule type" value="Genomic_DNA"/>
</dbReference>
<dbReference type="SUPFAM" id="SSF53474">
    <property type="entry name" value="alpha/beta-Hydrolases"/>
    <property type="match status" value="1"/>
</dbReference>
<keyword evidence="3" id="KW-1185">Reference proteome</keyword>
<name>A0ABP0AST3_9PEZI</name>
<accession>A0ABP0AST3</accession>
<reference evidence="2 3" key="1">
    <citation type="submission" date="2024-01" db="EMBL/GenBank/DDBJ databases">
        <authorList>
            <person name="Allen C."/>
            <person name="Tagirdzhanova G."/>
        </authorList>
    </citation>
    <scope>NUCLEOTIDE SEQUENCE [LARGE SCALE GENOMIC DNA]</scope>
</reference>
<proteinExistence type="predicted"/>
<evidence type="ECO:0000313" key="2">
    <source>
        <dbReference type="EMBL" id="CAK7210231.1"/>
    </source>
</evidence>
<evidence type="ECO:0000259" key="1">
    <source>
        <dbReference type="Pfam" id="PF00135"/>
    </source>
</evidence>
<protein>
    <recommendedName>
        <fullName evidence="1">Carboxylesterase type B domain-containing protein</fullName>
    </recommendedName>
</protein>
<dbReference type="PROSITE" id="PS00941">
    <property type="entry name" value="CARBOXYLESTERASE_B_2"/>
    <property type="match status" value="1"/>
</dbReference>
<dbReference type="InterPro" id="IPR029058">
    <property type="entry name" value="AB_hydrolase_fold"/>
</dbReference>
<evidence type="ECO:0000313" key="3">
    <source>
        <dbReference type="Proteomes" id="UP001642482"/>
    </source>
</evidence>
<dbReference type="InterPro" id="IPR019819">
    <property type="entry name" value="Carboxylesterase_B_CS"/>
</dbReference>
<sequence length="619" mass="67370">MLPTIIRIGILTTVSFAKGAQATTLHAAHARSPPTVHTEVGTFVGNGSIAGLDQFLSIRYAAPPVGNLRFANPQRFSSHSNQTFQATDYGPGCLQDPTYALYNGFSEDCLTLNIVRPQHTPTSHDSSELLPVLFFIHGGGNQNGQAMLYNGTELVQYSVEIGLPIVYVACNYRLGGFGFTNSPALDTQGASNLGLKDQRLALQWAHDNIARFGGDPNRTVLFAQSAGAWNAQMQLHRSYTLEDIARQPGSGNTSDSQVQTDATLFRGLITESGSAGGLGPWYAEPPSSGAAAYEDLLVATNCSKSKGSIDCLRSVDVSILGPLLVGGKYGTQYTFDNDWFTSNLTDILVDYKLARMPILHGSNLDEGSILLPDPFHPPDRSVLINTISTALQQRAFNGSKETTALVARLAQNIYAVYANLSLGELGKGVNNPDPTIANDRIFWEAVAVFGDIMFHLARRAFLRRASVQPGVPAWGYLFYQQPPPAQLNLSYEQPGISVDLARRLGVYHGAELAYVFGEVSRLEGATADDVRISTAIMRSWLSFAYHLNPNSKDIPHWPQYMNQTTSNTTESTTTRDHGLAMIWADQGNESISVRPDTQRQSAYDAWNAALVALGREPLY</sequence>
<gene>
    <name evidence="2" type="ORF">SEUCBS140593_000764</name>
</gene>
<dbReference type="Gene3D" id="3.40.50.1820">
    <property type="entry name" value="alpha/beta hydrolase"/>
    <property type="match status" value="1"/>
</dbReference>
<dbReference type="InterPro" id="IPR002018">
    <property type="entry name" value="CarbesteraseB"/>
</dbReference>
<organism evidence="2 3">
    <name type="scientific">Sporothrix eucalyptigena</name>
    <dbReference type="NCBI Taxonomy" id="1812306"/>
    <lineage>
        <taxon>Eukaryota</taxon>
        <taxon>Fungi</taxon>
        <taxon>Dikarya</taxon>
        <taxon>Ascomycota</taxon>
        <taxon>Pezizomycotina</taxon>
        <taxon>Sordariomycetes</taxon>
        <taxon>Sordariomycetidae</taxon>
        <taxon>Ophiostomatales</taxon>
        <taxon>Ophiostomataceae</taxon>
        <taxon>Sporothrix</taxon>
    </lineage>
</organism>
<dbReference type="PANTHER" id="PTHR11559">
    <property type="entry name" value="CARBOXYLESTERASE"/>
    <property type="match status" value="1"/>
</dbReference>
<dbReference type="InterPro" id="IPR050309">
    <property type="entry name" value="Type-B_Carboxylest/Lipase"/>
</dbReference>